<reference evidence="1" key="1">
    <citation type="journal article" date="2014" name="Int. J. Syst. Evol. Microbiol.">
        <title>Complete genome sequence of Corynebacterium casei LMG S-19264T (=DSM 44701T), isolated from a smear-ripened cheese.</title>
        <authorList>
            <consortium name="US DOE Joint Genome Institute (JGI-PGF)"/>
            <person name="Walter F."/>
            <person name="Albersmeier A."/>
            <person name="Kalinowski J."/>
            <person name="Ruckert C."/>
        </authorList>
    </citation>
    <scope>NUCLEOTIDE SEQUENCE</scope>
    <source>
        <strain evidence="1">CGMCC 1.15448</strain>
    </source>
</reference>
<name>A0A8J2UJ32_9BACT</name>
<dbReference type="Proteomes" id="UP000607559">
    <property type="component" value="Unassembled WGS sequence"/>
</dbReference>
<keyword evidence="2" id="KW-1185">Reference proteome</keyword>
<proteinExistence type="predicted"/>
<sequence>MSFPVKFTSTLTGAISDLDVLIQGVLVPSPGYKVNLTEDYSDHGELSVKFQISGDNGADFNIAYSCSTAGKDASDPNQPSPIKGTIARNGYLELTLSIDV</sequence>
<gene>
    <name evidence="1" type="ORF">GCM10011511_53940</name>
</gene>
<accession>A0A8J2UJ32</accession>
<reference evidence="1" key="2">
    <citation type="submission" date="2020-09" db="EMBL/GenBank/DDBJ databases">
        <authorList>
            <person name="Sun Q."/>
            <person name="Zhou Y."/>
        </authorList>
    </citation>
    <scope>NUCLEOTIDE SEQUENCE</scope>
    <source>
        <strain evidence="1">CGMCC 1.15448</strain>
    </source>
</reference>
<evidence type="ECO:0000313" key="2">
    <source>
        <dbReference type="Proteomes" id="UP000607559"/>
    </source>
</evidence>
<comment type="caution">
    <text evidence="1">The sequence shown here is derived from an EMBL/GenBank/DDBJ whole genome shotgun (WGS) entry which is preliminary data.</text>
</comment>
<protein>
    <submittedName>
        <fullName evidence="1">Uncharacterized protein</fullName>
    </submittedName>
</protein>
<organism evidence="1 2">
    <name type="scientific">Puia dinghuensis</name>
    <dbReference type="NCBI Taxonomy" id="1792502"/>
    <lineage>
        <taxon>Bacteria</taxon>
        <taxon>Pseudomonadati</taxon>
        <taxon>Bacteroidota</taxon>
        <taxon>Chitinophagia</taxon>
        <taxon>Chitinophagales</taxon>
        <taxon>Chitinophagaceae</taxon>
        <taxon>Puia</taxon>
    </lineage>
</organism>
<dbReference type="RefSeq" id="WP_188937669.1">
    <property type="nucleotide sequence ID" value="NZ_BMJC01000007.1"/>
</dbReference>
<dbReference type="AlphaFoldDB" id="A0A8J2UJ32"/>
<evidence type="ECO:0000313" key="1">
    <source>
        <dbReference type="EMBL" id="GGB23246.1"/>
    </source>
</evidence>
<dbReference type="EMBL" id="BMJC01000007">
    <property type="protein sequence ID" value="GGB23246.1"/>
    <property type="molecule type" value="Genomic_DNA"/>
</dbReference>